<dbReference type="AlphaFoldDB" id="A0AAX3EQW4"/>
<evidence type="ECO:0000313" key="3">
    <source>
        <dbReference type="Proteomes" id="UP001163283"/>
    </source>
</evidence>
<keyword evidence="4" id="KW-1185">Reference proteome</keyword>
<dbReference type="RefSeq" id="WP_115369768.1">
    <property type="nucleotide sequence ID" value="NZ_CP087765.1"/>
</dbReference>
<gene>
    <name evidence="1" type="ORF">LP092_07365</name>
    <name evidence="2" type="ORF">LP129_07675</name>
</gene>
<evidence type="ECO:0000313" key="2">
    <source>
        <dbReference type="EMBL" id="UZA50437.1"/>
    </source>
</evidence>
<proteinExistence type="predicted"/>
<name>A0AAX3EQW4_MORBO</name>
<dbReference type="EMBL" id="CP087781">
    <property type="protein sequence ID" value="UZA50437.1"/>
    <property type="molecule type" value="Genomic_DNA"/>
</dbReference>
<sequence length="135" mass="15619">MKLTNLADNRHVDLSDDLYSVDELNWSKVVSTHNRMLDGTLLIEQAVRKHGKPYVLTARDDMAWVTRAVANRLQAWASLPNTKFKLSYHQDGMDKEMTVMFDHTDDPMRATPVKGHNSPNLDDYFNIELRFVQVE</sequence>
<protein>
    <submittedName>
        <fullName evidence="2">Uncharacterized protein</fullName>
    </submittedName>
</protein>
<dbReference type="Proteomes" id="UP001163632">
    <property type="component" value="Chromosome"/>
</dbReference>
<evidence type="ECO:0000313" key="4">
    <source>
        <dbReference type="Proteomes" id="UP001163632"/>
    </source>
</evidence>
<evidence type="ECO:0000313" key="1">
    <source>
        <dbReference type="EMBL" id="UZA04534.1"/>
    </source>
</evidence>
<dbReference type="GeneID" id="77188583"/>
<accession>A0AAX3EQW4</accession>
<dbReference type="EMBL" id="CP087830">
    <property type="protein sequence ID" value="UZA04534.1"/>
    <property type="molecule type" value="Genomic_DNA"/>
</dbReference>
<dbReference type="Proteomes" id="UP001163283">
    <property type="component" value="Chromosome"/>
</dbReference>
<reference evidence="2 3" key="1">
    <citation type="journal article" date="2022" name="BMC Microbiol.">
        <title>Whole genome sequencing of Moraxella bovis strains from North America reveals two genotypes with different genetic determinants.</title>
        <authorList>
            <person name="Wynn E.L."/>
            <person name="Hille M.M."/>
            <person name="Loy J.D."/>
            <person name="Schuller G."/>
            <person name="Kuhn K.L."/>
            <person name="Dickey A.M."/>
            <person name="Bono J.L."/>
            <person name="Clawson M.L."/>
        </authorList>
    </citation>
    <scope>NUCLEOTIDE SEQUENCE [LARGE SCALE GENOMIC DNA]</scope>
    <source>
        <strain evidence="1">SAM102599</strain>
        <strain evidence="2 3">SAM57978</strain>
    </source>
</reference>
<organism evidence="2 3">
    <name type="scientific">Moraxella bovis</name>
    <dbReference type="NCBI Taxonomy" id="476"/>
    <lineage>
        <taxon>Bacteria</taxon>
        <taxon>Pseudomonadati</taxon>
        <taxon>Pseudomonadota</taxon>
        <taxon>Gammaproteobacteria</taxon>
        <taxon>Moraxellales</taxon>
        <taxon>Moraxellaceae</taxon>
        <taxon>Moraxella</taxon>
    </lineage>
</organism>